<feature type="domain" description="DUF4397" evidence="2">
    <location>
        <begin position="255"/>
        <end position="382"/>
    </location>
</feature>
<reference evidence="3 4" key="2">
    <citation type="submission" date="2019-01" db="EMBL/GenBank/DDBJ databases">
        <title>Motilimonas pumilus sp. nov., isolated from the gut of sea cucumber (Apostichopus japonicus).</title>
        <authorList>
            <person name="Wang F.-Q."/>
            <person name="Ren L.-H."/>
            <person name="Lin Y.-W."/>
            <person name="Sun G.-H."/>
            <person name="Du Z.-J."/>
            <person name="Zhao J.-X."/>
            <person name="Liu X.-J."/>
            <person name="Liu L.-J."/>
        </authorList>
    </citation>
    <scope>NUCLEOTIDE SEQUENCE [LARGE SCALE GENOMIC DNA]</scope>
    <source>
        <strain evidence="3 4">PLHSC7-2</strain>
    </source>
</reference>
<feature type="signal peptide" evidence="1">
    <location>
        <begin position="1"/>
        <end position="21"/>
    </location>
</feature>
<dbReference type="Pfam" id="PF14344">
    <property type="entry name" value="DUF4397"/>
    <property type="match status" value="2"/>
</dbReference>
<accession>A0A418YIX1</accession>
<dbReference type="AlphaFoldDB" id="A0A418YIX1"/>
<sequence>MKKTNKILLAAAITTALTACGSDSNDDNNEVVENSYLRVYHASPDAPAVNVWLDGNEALKGVDYQQSSGMITVPAGMHTVQVEAILPDGTTTTVIPATDLDLAANTEYNVVAAGKVSADGSDNTGFGPQIVTRDALMPEGARVQVMHAAPDAPTVDVFITAPGEDLSMATPFVDDAAYLAATDAVEVPAGSYQIRITDKDDPTMVYFDSGTVEVPAGADWFAAATNNTMAGGSPVALLVDTGEGPLVVQDANSGADIRVVHTISDAPGVDVWINGDAPAMDSPLYNLMYKDKTDYLSVPAASYDFAVGVNGTDPVVVVDALGLEGAELMANYSYTAMAIGNLGDGMDNDELFVVSDDTRRVATEAKLRAIHASTLAGEVDIYVSADATPSEDDVILENVPYKGDSTLLSVMPGEVYIMVTPADDMNTIAIGPAMLNLEGGSITTLVAVDDPDAATGVNVISLDD</sequence>
<keyword evidence="4" id="KW-1185">Reference proteome</keyword>
<evidence type="ECO:0000259" key="2">
    <source>
        <dbReference type="Pfam" id="PF14344"/>
    </source>
</evidence>
<comment type="caution">
    <text evidence="3">The sequence shown here is derived from an EMBL/GenBank/DDBJ whole genome shotgun (WGS) entry which is preliminary data.</text>
</comment>
<feature type="chain" id="PRO_5019471902" evidence="1">
    <location>
        <begin position="22"/>
        <end position="464"/>
    </location>
</feature>
<dbReference type="OrthoDB" id="9783299at2"/>
<dbReference type="EMBL" id="QZCH01000002">
    <property type="protein sequence ID" value="RJG50454.1"/>
    <property type="molecule type" value="Genomic_DNA"/>
</dbReference>
<keyword evidence="1" id="KW-0732">Signal</keyword>
<reference evidence="3 4" key="1">
    <citation type="submission" date="2018-09" db="EMBL/GenBank/DDBJ databases">
        <authorList>
            <person name="Wang F."/>
        </authorList>
    </citation>
    <scope>NUCLEOTIDE SEQUENCE [LARGE SCALE GENOMIC DNA]</scope>
    <source>
        <strain evidence="3 4">PLHSC7-2</strain>
    </source>
</reference>
<name>A0A418YIX1_9GAMM</name>
<evidence type="ECO:0000313" key="4">
    <source>
        <dbReference type="Proteomes" id="UP000283255"/>
    </source>
</evidence>
<evidence type="ECO:0000313" key="3">
    <source>
        <dbReference type="EMBL" id="RJG50454.1"/>
    </source>
</evidence>
<feature type="domain" description="DUF4397" evidence="2">
    <location>
        <begin position="35"/>
        <end position="157"/>
    </location>
</feature>
<proteinExistence type="predicted"/>
<dbReference type="RefSeq" id="WP_119909256.1">
    <property type="nucleotide sequence ID" value="NZ_QZCH01000002.1"/>
</dbReference>
<protein>
    <submittedName>
        <fullName evidence="3">DUF4397 domain-containing protein</fullName>
    </submittedName>
</protein>
<dbReference type="InterPro" id="IPR025510">
    <property type="entry name" value="DUF4397"/>
</dbReference>
<dbReference type="PROSITE" id="PS51257">
    <property type="entry name" value="PROKAR_LIPOPROTEIN"/>
    <property type="match status" value="1"/>
</dbReference>
<organism evidence="3 4">
    <name type="scientific">Motilimonas pumila</name>
    <dbReference type="NCBI Taxonomy" id="2303987"/>
    <lineage>
        <taxon>Bacteria</taxon>
        <taxon>Pseudomonadati</taxon>
        <taxon>Pseudomonadota</taxon>
        <taxon>Gammaproteobacteria</taxon>
        <taxon>Alteromonadales</taxon>
        <taxon>Alteromonadales genera incertae sedis</taxon>
        <taxon>Motilimonas</taxon>
    </lineage>
</organism>
<evidence type="ECO:0000256" key="1">
    <source>
        <dbReference type="SAM" id="SignalP"/>
    </source>
</evidence>
<dbReference type="Proteomes" id="UP000283255">
    <property type="component" value="Unassembled WGS sequence"/>
</dbReference>
<gene>
    <name evidence="3" type="ORF">D1Z90_02955</name>
</gene>